<dbReference type="PANTHER" id="PTHR40112">
    <property type="entry name" value="H2HPP ISOMERASE"/>
    <property type="match status" value="1"/>
</dbReference>
<feature type="domain" description="Cupin type-2" evidence="1">
    <location>
        <begin position="44"/>
        <end position="91"/>
    </location>
</feature>
<dbReference type="InterPro" id="IPR052535">
    <property type="entry name" value="Bacilysin_H2HPP_isomerase"/>
</dbReference>
<name>A0A4S3MBM5_9RHOB</name>
<reference evidence="2 3" key="1">
    <citation type="submission" date="2019-04" db="EMBL/GenBank/DDBJ databases">
        <title>Draft genome sequence of Youngimonas vesicularis.</title>
        <authorList>
            <person name="Hameed A."/>
        </authorList>
    </citation>
    <scope>NUCLEOTIDE SEQUENCE [LARGE SCALE GENOMIC DNA]</scope>
    <source>
        <strain evidence="2 3">CC-AMW-E</strain>
    </source>
</reference>
<proteinExistence type="predicted"/>
<dbReference type="InterPro" id="IPR013096">
    <property type="entry name" value="Cupin_2"/>
</dbReference>
<evidence type="ECO:0000259" key="1">
    <source>
        <dbReference type="Pfam" id="PF07883"/>
    </source>
</evidence>
<gene>
    <name evidence="2" type="ORF">E7681_08490</name>
</gene>
<evidence type="ECO:0000313" key="2">
    <source>
        <dbReference type="EMBL" id="THD74983.1"/>
    </source>
</evidence>
<keyword evidence="3" id="KW-1185">Reference proteome</keyword>
<dbReference type="InterPro" id="IPR011051">
    <property type="entry name" value="RmlC_Cupin_sf"/>
</dbReference>
<dbReference type="Proteomes" id="UP000306113">
    <property type="component" value="Unassembled WGS sequence"/>
</dbReference>
<dbReference type="Gene3D" id="2.60.120.10">
    <property type="entry name" value="Jelly Rolls"/>
    <property type="match status" value="1"/>
</dbReference>
<dbReference type="RefSeq" id="WP_136338839.1">
    <property type="nucleotide sequence ID" value="NZ_SSMD01000003.1"/>
</dbReference>
<dbReference type="Pfam" id="PF07883">
    <property type="entry name" value="Cupin_2"/>
    <property type="match status" value="1"/>
</dbReference>
<dbReference type="SUPFAM" id="SSF51182">
    <property type="entry name" value="RmlC-like cupins"/>
    <property type="match status" value="1"/>
</dbReference>
<sequence>MDYADFIKRLPGLETPFSEDDVTIRAIASEDGMVVFFHFHKDVVLPPHSHLGQWGTVLEGELELTIGDETRIYRRGDTYNIPPHVVHSAKIPAGLKAIDVFEEGDRYKLKR</sequence>
<protein>
    <submittedName>
        <fullName evidence="2">Cupin domain-containing protein</fullName>
    </submittedName>
</protein>
<dbReference type="AlphaFoldDB" id="A0A4S3MBM5"/>
<dbReference type="InterPro" id="IPR014710">
    <property type="entry name" value="RmlC-like_jellyroll"/>
</dbReference>
<dbReference type="OrthoDB" id="882143at2"/>
<organism evidence="2 3">
    <name type="scientific">Thalassobius vesicularis</name>
    <dbReference type="NCBI Taxonomy" id="1294297"/>
    <lineage>
        <taxon>Bacteria</taxon>
        <taxon>Pseudomonadati</taxon>
        <taxon>Pseudomonadota</taxon>
        <taxon>Alphaproteobacteria</taxon>
        <taxon>Rhodobacterales</taxon>
        <taxon>Roseobacteraceae</taxon>
        <taxon>Thalassovita</taxon>
    </lineage>
</organism>
<comment type="caution">
    <text evidence="2">The sequence shown here is derived from an EMBL/GenBank/DDBJ whole genome shotgun (WGS) entry which is preliminary data.</text>
</comment>
<accession>A0A4S3MBM5</accession>
<dbReference type="PANTHER" id="PTHR40112:SF1">
    <property type="entry name" value="H2HPP ISOMERASE"/>
    <property type="match status" value="1"/>
</dbReference>
<dbReference type="EMBL" id="SSMD01000003">
    <property type="protein sequence ID" value="THD74983.1"/>
    <property type="molecule type" value="Genomic_DNA"/>
</dbReference>
<evidence type="ECO:0000313" key="3">
    <source>
        <dbReference type="Proteomes" id="UP000306113"/>
    </source>
</evidence>